<dbReference type="InterPro" id="IPR012334">
    <property type="entry name" value="Pectin_lyas_fold"/>
</dbReference>
<keyword evidence="3" id="KW-1185">Reference proteome</keyword>
<dbReference type="Gene3D" id="2.160.20.10">
    <property type="entry name" value="Single-stranded right-handed beta-helix, Pectin lyase-like"/>
    <property type="match status" value="1"/>
</dbReference>
<name>A0ABX4USV1_9BURK</name>
<protein>
    <submittedName>
        <fullName evidence="2">Filamentous hemagglutinin</fullName>
    </submittedName>
</protein>
<comment type="caution">
    <text evidence="2">The sequence shown here is derived from an EMBL/GenBank/DDBJ whole genome shotgun (WGS) entry which is preliminary data.</text>
</comment>
<dbReference type="InterPro" id="IPR008638">
    <property type="entry name" value="FhaB/CdiA-like_TPS"/>
</dbReference>
<organism evidence="2 3">
    <name type="scientific">Paraburkholderia rhynchosiae</name>
    <dbReference type="NCBI Taxonomy" id="487049"/>
    <lineage>
        <taxon>Bacteria</taxon>
        <taxon>Pseudomonadati</taxon>
        <taxon>Pseudomonadota</taxon>
        <taxon>Betaproteobacteria</taxon>
        <taxon>Burkholderiales</taxon>
        <taxon>Burkholderiaceae</taxon>
        <taxon>Paraburkholderia</taxon>
    </lineage>
</organism>
<gene>
    <name evidence="2" type="ORF">C0Z16_36870</name>
</gene>
<dbReference type="NCBIfam" id="TIGR01901">
    <property type="entry name" value="adhes_NPXG"/>
    <property type="match status" value="1"/>
</dbReference>
<feature type="non-terminal residue" evidence="2">
    <location>
        <position position="389"/>
    </location>
</feature>
<dbReference type="InterPro" id="IPR011050">
    <property type="entry name" value="Pectin_lyase_fold/virulence"/>
</dbReference>
<feature type="domain" description="Filamentous haemagglutinin FhaB/tRNA nuclease CdiA-like TPS" evidence="1">
    <location>
        <begin position="72"/>
        <end position="193"/>
    </location>
</feature>
<dbReference type="Proteomes" id="UP000235659">
    <property type="component" value="Unassembled WGS sequence"/>
</dbReference>
<proteinExistence type="predicted"/>
<evidence type="ECO:0000259" key="1">
    <source>
        <dbReference type="SMART" id="SM00912"/>
    </source>
</evidence>
<dbReference type="EMBL" id="PNXY01000090">
    <property type="protein sequence ID" value="PMS16457.1"/>
    <property type="molecule type" value="Genomic_DNA"/>
</dbReference>
<sequence>MREAARFASGALSAGPERDMRRPLWMRATASVMSAVMYLLPLLSLMNEPAQAAPIVDPRAPIAFQPGVTQTSTGIPAVNIAAPNSNGISVNSYQSFSVDAGGLVLNNSLIPGTPLLGGTLAANPNLAGRSATTIVNQVTSTGPASTLLGPLEIFGSPATVIVSNPNGLSVNGLSLTNAPGLVLTTGTPQFLTAVGGASTGFASAGAVAYNVSSGNVTINGPAGVNGPGAGIEGTVGNIDVIAQTINLNAPLRADQKVNLIAGNQLVSPTASGASGATYASASNGAANTAAAIGNGGIAIDANQYGSVTSGQVYIVSTAAGMGVNTLGQIAATAGNAVVTSDGDITTGSTYAQQGATLTSAGTVTMTGNGLANQYTVNAAGDISAAGATV</sequence>
<reference evidence="2 3" key="1">
    <citation type="submission" date="2018-01" db="EMBL/GenBank/DDBJ databases">
        <title>Whole genome analyses suggest that Burkholderia sensu lato contains two further novel genera in the rhizoxinica-symbiotica group Mycetohabitans gen. nov., and Trinickia gen. nov.: implications for the evolution of diazotrophy and nodulation in the Burkholderiaceae.</title>
        <authorList>
            <person name="Estrada-de los Santos P."/>
            <person name="Palmer M."/>
            <person name="Chavez-Ramirez B."/>
            <person name="Beukes C."/>
            <person name="Steenkamp E.T."/>
            <person name="Hirsch A.M."/>
            <person name="Manyaka P."/>
            <person name="Maluk M."/>
            <person name="Lafos M."/>
            <person name="Crook M."/>
            <person name="Gross E."/>
            <person name="Simon M.F."/>
            <person name="Bueno dos Reis Junior F."/>
            <person name="Poole P.S."/>
            <person name="Venter S.N."/>
            <person name="James E.K."/>
        </authorList>
    </citation>
    <scope>NUCLEOTIDE SEQUENCE [LARGE SCALE GENOMIC DNA]</scope>
    <source>
        <strain evidence="2 3">WSM 3937</strain>
    </source>
</reference>
<evidence type="ECO:0000313" key="3">
    <source>
        <dbReference type="Proteomes" id="UP000235659"/>
    </source>
</evidence>
<dbReference type="SMART" id="SM00912">
    <property type="entry name" value="Haemagg_act"/>
    <property type="match status" value="1"/>
</dbReference>
<dbReference type="SUPFAM" id="SSF51126">
    <property type="entry name" value="Pectin lyase-like"/>
    <property type="match status" value="1"/>
</dbReference>
<accession>A0ABX4USV1</accession>
<evidence type="ECO:0000313" key="2">
    <source>
        <dbReference type="EMBL" id="PMS16457.1"/>
    </source>
</evidence>
<dbReference type="Pfam" id="PF05860">
    <property type="entry name" value="TPS"/>
    <property type="match status" value="1"/>
</dbReference>